<dbReference type="GO" id="GO:0035539">
    <property type="term" value="F:8-oxo-7,8-dihydrodeoxyguanosine triphosphate pyrophosphatase activity"/>
    <property type="evidence" value="ECO:0007669"/>
    <property type="project" value="UniProtKB-EC"/>
</dbReference>
<dbReference type="RefSeq" id="WP_310277679.1">
    <property type="nucleotide sequence ID" value="NZ_JAVDXW010000001.1"/>
</dbReference>
<dbReference type="PANTHER" id="PTHR43046:SF14">
    <property type="entry name" value="MUTT_NUDIX FAMILY PROTEIN"/>
    <property type="match status" value="1"/>
</dbReference>
<evidence type="ECO:0000259" key="5">
    <source>
        <dbReference type="PROSITE" id="PS51462"/>
    </source>
</evidence>
<gene>
    <name evidence="6" type="ORF">JOF55_004426</name>
</gene>
<dbReference type="EMBL" id="JAVDXW010000001">
    <property type="protein sequence ID" value="MDR7304245.1"/>
    <property type="molecule type" value="Genomic_DNA"/>
</dbReference>
<proteinExistence type="inferred from homology"/>
<comment type="cofactor">
    <cofactor evidence="1">
        <name>Mg(2+)</name>
        <dbReference type="ChEBI" id="CHEBI:18420"/>
    </cofactor>
</comment>
<dbReference type="PROSITE" id="PS51462">
    <property type="entry name" value="NUDIX"/>
    <property type="match status" value="1"/>
</dbReference>
<evidence type="ECO:0000256" key="2">
    <source>
        <dbReference type="ARBA" id="ARBA00005582"/>
    </source>
</evidence>
<reference evidence="6" key="1">
    <citation type="submission" date="2023-07" db="EMBL/GenBank/DDBJ databases">
        <title>Sequencing the genomes of 1000 actinobacteria strains.</title>
        <authorList>
            <person name="Klenk H.-P."/>
        </authorList>
    </citation>
    <scope>NUCLEOTIDE SEQUENCE</scope>
    <source>
        <strain evidence="6">DSM 45977</strain>
    </source>
</reference>
<comment type="caution">
    <text evidence="6">The sequence shown here is derived from an EMBL/GenBank/DDBJ whole genome shotgun (WGS) entry which is preliminary data.</text>
</comment>
<evidence type="ECO:0000313" key="7">
    <source>
        <dbReference type="Proteomes" id="UP001180845"/>
    </source>
</evidence>
<evidence type="ECO:0000256" key="1">
    <source>
        <dbReference type="ARBA" id="ARBA00001946"/>
    </source>
</evidence>
<dbReference type="InterPro" id="IPR020084">
    <property type="entry name" value="NUDIX_hydrolase_CS"/>
</dbReference>
<dbReference type="Proteomes" id="UP001180845">
    <property type="component" value="Unassembled WGS sequence"/>
</dbReference>
<dbReference type="InterPro" id="IPR000086">
    <property type="entry name" value="NUDIX_hydrolase_dom"/>
</dbReference>
<dbReference type="CDD" id="cd02883">
    <property type="entry name" value="NUDIX_Hydrolase"/>
    <property type="match status" value="1"/>
</dbReference>
<evidence type="ECO:0000313" key="6">
    <source>
        <dbReference type="EMBL" id="MDR7304245.1"/>
    </source>
</evidence>
<dbReference type="SUPFAM" id="SSF55811">
    <property type="entry name" value="Nudix"/>
    <property type="match status" value="1"/>
</dbReference>
<organism evidence="6 7">
    <name type="scientific">Haloactinomyces albus</name>
    <dbReference type="NCBI Taxonomy" id="1352928"/>
    <lineage>
        <taxon>Bacteria</taxon>
        <taxon>Bacillati</taxon>
        <taxon>Actinomycetota</taxon>
        <taxon>Actinomycetes</taxon>
        <taxon>Actinopolysporales</taxon>
        <taxon>Actinopolysporaceae</taxon>
        <taxon>Haloactinomyces</taxon>
    </lineage>
</organism>
<sequence length="148" mass="15878">MGLPEITDLLRLDAEDGIEQQAVGAVVDDAGAVLLLRRPAEDSRGGAWELPSGTVESGEDLMTALRREVTEETGLVVSGVLGYLGAFDYTSDSGKHTRRHTWSVTVTGTDEVDLAEHEAHMWIGAQDDPPVGPEIAVLLHQHFHPAAT</sequence>
<evidence type="ECO:0000256" key="3">
    <source>
        <dbReference type="ARBA" id="ARBA00022801"/>
    </source>
</evidence>
<dbReference type="InterPro" id="IPR020476">
    <property type="entry name" value="Nudix_hydrolase"/>
</dbReference>
<dbReference type="Pfam" id="PF00293">
    <property type="entry name" value="NUDIX"/>
    <property type="match status" value="1"/>
</dbReference>
<feature type="domain" description="Nudix hydrolase" evidence="5">
    <location>
        <begin position="18"/>
        <end position="148"/>
    </location>
</feature>
<name>A0AAE3ZHP2_9ACTN</name>
<dbReference type="EC" id="3.6.1.55" evidence="6"/>
<comment type="similarity">
    <text evidence="2 4">Belongs to the Nudix hydrolase family.</text>
</comment>
<dbReference type="AlphaFoldDB" id="A0AAE3ZHP2"/>
<dbReference type="PANTHER" id="PTHR43046">
    <property type="entry name" value="GDP-MANNOSE MANNOSYL HYDROLASE"/>
    <property type="match status" value="1"/>
</dbReference>
<dbReference type="PRINTS" id="PR00502">
    <property type="entry name" value="NUDIXFAMILY"/>
</dbReference>
<accession>A0AAE3ZHP2</accession>
<keyword evidence="3 4" id="KW-0378">Hydrolase</keyword>
<evidence type="ECO:0000256" key="4">
    <source>
        <dbReference type="RuleBase" id="RU003476"/>
    </source>
</evidence>
<protein>
    <submittedName>
        <fullName evidence="6">8-oxo-dGTP diphosphatase</fullName>
        <ecNumber evidence="6">3.6.1.55</ecNumber>
    </submittedName>
</protein>
<keyword evidence="7" id="KW-1185">Reference proteome</keyword>
<dbReference type="Gene3D" id="3.90.79.10">
    <property type="entry name" value="Nucleoside Triphosphate Pyrophosphohydrolase"/>
    <property type="match status" value="1"/>
</dbReference>
<dbReference type="InterPro" id="IPR015797">
    <property type="entry name" value="NUDIX_hydrolase-like_dom_sf"/>
</dbReference>
<dbReference type="PROSITE" id="PS00893">
    <property type="entry name" value="NUDIX_BOX"/>
    <property type="match status" value="1"/>
</dbReference>